<accession>A0A285MS22</accession>
<dbReference type="PANTHER" id="PTHR34406">
    <property type="entry name" value="PROTEIN YCEI"/>
    <property type="match status" value="1"/>
</dbReference>
<dbReference type="Pfam" id="PF04264">
    <property type="entry name" value="YceI"/>
    <property type="match status" value="1"/>
</dbReference>
<gene>
    <name evidence="2" type="ORF">SAMN06265377_1809</name>
</gene>
<feature type="domain" description="Lipid/polyisoprenoid-binding YceI-like" evidence="1">
    <location>
        <begin position="24"/>
        <end position="171"/>
    </location>
</feature>
<proteinExistence type="predicted"/>
<dbReference type="RefSeq" id="WP_097045440.1">
    <property type="nucleotide sequence ID" value="NZ_OBEH01000002.1"/>
</dbReference>
<dbReference type="InterPro" id="IPR007372">
    <property type="entry name" value="Lipid/polyisoprenoid-bd_YceI"/>
</dbReference>
<keyword evidence="3" id="KW-1185">Reference proteome</keyword>
<evidence type="ECO:0000313" key="3">
    <source>
        <dbReference type="Proteomes" id="UP000219048"/>
    </source>
</evidence>
<dbReference type="InterPro" id="IPR036761">
    <property type="entry name" value="TTHA0802/YceI-like_sf"/>
</dbReference>
<evidence type="ECO:0000313" key="2">
    <source>
        <dbReference type="EMBL" id="SNY99992.1"/>
    </source>
</evidence>
<dbReference type="AlphaFoldDB" id="A0A285MS22"/>
<dbReference type="SUPFAM" id="SSF101874">
    <property type="entry name" value="YceI-like"/>
    <property type="match status" value="1"/>
</dbReference>
<dbReference type="EMBL" id="OBEH01000002">
    <property type="protein sequence ID" value="SNY99992.1"/>
    <property type="molecule type" value="Genomic_DNA"/>
</dbReference>
<sequence>MIKVFSFFLVLSIGLSHQNVLAQEARIAKAEISFEFVSKKVNGTITGFESTSSIDWEHPENSLLQGSVLSKTLDTNNGLRNWSLRSGKYFDVDDYPRITFKSKQIIVKDEKWIVKGNLVIKETTKPITITFIRKQNQLIGTTELYSIDYGIKIKKKREDNLVKIKMMFDIE</sequence>
<dbReference type="SMART" id="SM00867">
    <property type="entry name" value="YceI"/>
    <property type="match status" value="1"/>
</dbReference>
<name>A0A285MS22_9FLAO</name>
<dbReference type="Proteomes" id="UP000219048">
    <property type="component" value="Unassembled WGS sequence"/>
</dbReference>
<protein>
    <submittedName>
        <fullName evidence="2">Polyisoprenoid-binding protein YceI</fullName>
    </submittedName>
</protein>
<evidence type="ECO:0000259" key="1">
    <source>
        <dbReference type="SMART" id="SM00867"/>
    </source>
</evidence>
<dbReference type="PANTHER" id="PTHR34406:SF1">
    <property type="entry name" value="PROTEIN YCEI"/>
    <property type="match status" value="1"/>
</dbReference>
<reference evidence="3" key="1">
    <citation type="submission" date="2017-09" db="EMBL/GenBank/DDBJ databases">
        <authorList>
            <person name="Varghese N."/>
            <person name="Submissions S."/>
        </authorList>
    </citation>
    <scope>NUCLEOTIDE SEQUENCE [LARGE SCALE GENOMIC DNA]</scope>
    <source>
        <strain evidence="3">DSM 25885</strain>
    </source>
</reference>
<dbReference type="Gene3D" id="2.40.128.110">
    <property type="entry name" value="Lipid/polyisoprenoid-binding, YceI-like"/>
    <property type="match status" value="1"/>
</dbReference>
<dbReference type="OrthoDB" id="9811006at2"/>
<organism evidence="2 3">
    <name type="scientific">Flagellimonas pacifica</name>
    <dbReference type="NCBI Taxonomy" id="1247520"/>
    <lineage>
        <taxon>Bacteria</taxon>
        <taxon>Pseudomonadati</taxon>
        <taxon>Bacteroidota</taxon>
        <taxon>Flavobacteriia</taxon>
        <taxon>Flavobacteriales</taxon>
        <taxon>Flavobacteriaceae</taxon>
        <taxon>Flagellimonas</taxon>
    </lineage>
</organism>